<dbReference type="GO" id="GO:0005640">
    <property type="term" value="C:nuclear outer membrane"/>
    <property type="evidence" value="ECO:0007669"/>
    <property type="project" value="TreeGrafter"/>
</dbReference>
<dbReference type="GO" id="GO:0070762">
    <property type="term" value="C:nuclear pore transmembrane ring"/>
    <property type="evidence" value="ECO:0007669"/>
    <property type="project" value="TreeGrafter"/>
</dbReference>
<dbReference type="GO" id="GO:0030474">
    <property type="term" value="P:spindle pole body duplication"/>
    <property type="evidence" value="ECO:0007669"/>
    <property type="project" value="TreeGrafter"/>
</dbReference>
<evidence type="ECO:0000313" key="2">
    <source>
        <dbReference type="Proteomes" id="UP001162087"/>
    </source>
</evidence>
<sequence length="302" mass="34461">MKIQAGQLGLDDNGVSELLPDTHNETSSQTQNITPMFKLGNFESPVLKELSRRTVNKELETQRIMTSAIAFALWNLLMKFIRFFRDNTHVGTQFCNRLSRIHLYLLTFHAVKQVNIIYYSTFSWLTAELVDYLFQLAISLNILFSLWKLLSTVNVSDLNLTRKQRRLLGVDIQPLVNDGLQPQQPHYVSTSRTNKPVQNKTHIPRTSTKNHPAYLFRGLETPLKARQRETAAERANLYSHSALTKNVFGNLQRDDGTSNTLLGAYSNNNDSNSPHTPVTRKGYIPSSKYAYMMNSQTPRGKI</sequence>
<keyword evidence="2" id="KW-1185">Reference proteome</keyword>
<name>A0AA35J3L7_SACK1</name>
<dbReference type="OrthoDB" id="4035020at2759"/>
<dbReference type="PANTHER" id="PTHR28003">
    <property type="entry name" value="NUCLEOPORIN POM34"/>
    <property type="match status" value="1"/>
</dbReference>
<dbReference type="Proteomes" id="UP001162087">
    <property type="component" value="Chromosome 12"/>
</dbReference>
<dbReference type="GO" id="GO:0006606">
    <property type="term" value="P:protein import into nucleus"/>
    <property type="evidence" value="ECO:0007669"/>
    <property type="project" value="TreeGrafter"/>
</dbReference>
<dbReference type="EMBL" id="OX365907">
    <property type="protein sequence ID" value="CAI4045737.1"/>
    <property type="molecule type" value="Genomic_DNA"/>
</dbReference>
<gene>
    <name evidence="1" type="primary">SKDI12G0740</name>
    <name evidence="1" type="ORF">SKDI_12G0740</name>
</gene>
<dbReference type="PANTHER" id="PTHR28003:SF1">
    <property type="entry name" value="NUCLEOPORIN POM34"/>
    <property type="match status" value="1"/>
</dbReference>
<proteinExistence type="predicted"/>
<organism evidence="1 2">
    <name type="scientific">Saccharomyces kudriavzevii (strain ATCC MYA-4449 / AS 2.2408 / CBS 8840 / NBRC 1802 / NCYC 2889)</name>
    <name type="common">Yeast</name>
    <dbReference type="NCBI Taxonomy" id="226230"/>
    <lineage>
        <taxon>Eukaryota</taxon>
        <taxon>Fungi</taxon>
        <taxon>Dikarya</taxon>
        <taxon>Ascomycota</taxon>
        <taxon>Saccharomycotina</taxon>
        <taxon>Saccharomycetes</taxon>
        <taxon>Saccharomycetales</taxon>
        <taxon>Saccharomycetaceae</taxon>
        <taxon>Saccharomyces</taxon>
    </lineage>
</organism>
<dbReference type="InterPro" id="IPR012578">
    <property type="entry name" value="Nucl_pore_cmplx"/>
</dbReference>
<accession>A0AA35J3L7</accession>
<dbReference type="Pfam" id="PF08058">
    <property type="entry name" value="NPCC"/>
    <property type="match status" value="1"/>
</dbReference>
<evidence type="ECO:0000313" key="1">
    <source>
        <dbReference type="EMBL" id="CAI4045737.1"/>
    </source>
</evidence>
<protein>
    <submittedName>
        <fullName evidence="1">Uncharacterized protein</fullName>
    </submittedName>
</protein>
<reference evidence="1" key="1">
    <citation type="submission" date="2022-10" db="EMBL/GenBank/DDBJ databases">
        <authorList>
            <person name="Byrne P K."/>
        </authorList>
    </citation>
    <scope>NUCLEOTIDE SEQUENCE</scope>
    <source>
        <strain evidence="1">IFO1802</strain>
    </source>
</reference>